<feature type="transmembrane region" description="Helical" evidence="6">
    <location>
        <begin position="521"/>
        <end position="544"/>
    </location>
</feature>
<dbReference type="PANTHER" id="PTHR24251">
    <property type="entry name" value="OVOCHYMASE-RELATED"/>
    <property type="match status" value="1"/>
</dbReference>
<dbReference type="Pfam" id="PF00431">
    <property type="entry name" value="CUB"/>
    <property type="match status" value="1"/>
</dbReference>
<dbReference type="PROSITE" id="PS01180">
    <property type="entry name" value="CUB"/>
    <property type="match status" value="1"/>
</dbReference>
<dbReference type="Gene3D" id="2.60.120.290">
    <property type="entry name" value="Spermadhesin, CUB domain"/>
    <property type="match status" value="2"/>
</dbReference>
<feature type="disulfide bond" evidence="4">
    <location>
        <begin position="491"/>
        <end position="506"/>
    </location>
</feature>
<accession>A0A0V1BIJ0</accession>
<reference evidence="8 9" key="1">
    <citation type="submission" date="2015-01" db="EMBL/GenBank/DDBJ databases">
        <title>Evolution of Trichinella species and genotypes.</title>
        <authorList>
            <person name="Korhonen P.K."/>
            <person name="Edoardo P."/>
            <person name="Giuseppe L.R."/>
            <person name="Gasser R.B."/>
        </authorList>
    </citation>
    <scope>NUCLEOTIDE SEQUENCE [LARGE SCALE GENOMIC DNA]</scope>
    <source>
        <strain evidence="8">ISS3</strain>
    </source>
</reference>
<evidence type="ECO:0000313" key="9">
    <source>
        <dbReference type="Proteomes" id="UP000054776"/>
    </source>
</evidence>
<comment type="caution">
    <text evidence="8">The sequence shown here is derived from an EMBL/GenBank/DDBJ whole genome shotgun (WGS) entry which is preliminary data.</text>
</comment>
<keyword evidence="9" id="KW-1185">Reference proteome</keyword>
<dbReference type="PANTHER" id="PTHR24251:SF28">
    <property type="entry name" value="NEUROPILIN AND TOLLOID-LIKE, ISOFORM B"/>
    <property type="match status" value="1"/>
</dbReference>
<feature type="domain" description="CUB" evidence="7">
    <location>
        <begin position="171"/>
        <end position="290"/>
    </location>
</feature>
<dbReference type="eggNOG" id="ENOG502QUD4">
    <property type="taxonomic scope" value="Eukaryota"/>
</dbReference>
<sequence>MSGQLLLPLLFRRNTLDTYSIRNRVSGLSRPCFSSVELYRYNPHLDPIGFRLFLTLDFEHTLASQIAASDWMLLRNEESSQRQHSAYLDCEFIRPPLESILVVLNANCLGNSQFQFLADDRTATFEMWHFSASTMIKLSPFCHVLLISVAAASTWITLEDEADVEPLDESCGGFDRAESQLMEFSSPNYPAEYPPNIICIRKICAPPENSVYIDFRGSFFEIESPLTPDFCPFDYLELRNGPYGFSQLIGRYCGFGFPPLISADSGCVWMQFRSDGSLQGRGFKAVYHFVQAIVHKFHHSSLLDFQSKKTEKSPKCAFINIFGTETGMINSETVKKHFRNHSSDSLDCVWKIKGSNDKHKFSAKLFAYSNIAKVIRRHWELQYDQCGSRHQLRLIFSVFSLAFPNECELNFIEIYLSHTDNSHMSKRLCGTSASGMDLDSNVAHVRLFLHQLSIADTVVEILYYAYLKNSQCPKNYFSCGDSTCIPYALVCNGRSDCTSDFDETNCIEEVTYKMKFTNSPYLAVFIVFMATLVIISVGSILWQLSKCCRKKVERSTEEDQSNGANSALTDAKPKTEDSLTNELKLKLDACNPIAESPYSTKKHCQPSLEDNTGISSTDIALLHPRTKFALRNHVSFSQDVRGWRLKPSKQIFNDQSIPTTSQQSAVRLNAEPLFTVHDSNLQFPLSTSKFRIPRPKPILLSTFQLPAYSSSARTDASTNASSSVDSPFAQDSTNTGSSGEISINSEPCEMIV</sequence>
<keyword evidence="6" id="KW-0812">Transmembrane</keyword>
<dbReference type="Proteomes" id="UP000054776">
    <property type="component" value="Unassembled WGS sequence"/>
</dbReference>
<keyword evidence="6" id="KW-0472">Membrane</keyword>
<keyword evidence="1" id="KW-0677">Repeat</keyword>
<dbReference type="InParanoid" id="A0A0V1BIJ0"/>
<dbReference type="CDD" id="cd00112">
    <property type="entry name" value="LDLa"/>
    <property type="match status" value="1"/>
</dbReference>
<dbReference type="SMART" id="SM00192">
    <property type="entry name" value="LDLa"/>
    <property type="match status" value="1"/>
</dbReference>
<gene>
    <name evidence="8" type="primary">NETO2</name>
    <name evidence="8" type="ORF">T01_10959</name>
</gene>
<organism evidence="8 9">
    <name type="scientific">Trichinella spiralis</name>
    <name type="common">Trichina worm</name>
    <dbReference type="NCBI Taxonomy" id="6334"/>
    <lineage>
        <taxon>Eukaryota</taxon>
        <taxon>Metazoa</taxon>
        <taxon>Ecdysozoa</taxon>
        <taxon>Nematoda</taxon>
        <taxon>Enoplea</taxon>
        <taxon>Dorylaimia</taxon>
        <taxon>Trichinellida</taxon>
        <taxon>Trichinellidae</taxon>
        <taxon>Trichinella</taxon>
    </lineage>
</organism>
<evidence type="ECO:0000256" key="2">
    <source>
        <dbReference type="ARBA" id="ARBA00023157"/>
    </source>
</evidence>
<feature type="disulfide bond" evidence="4">
    <location>
        <begin position="472"/>
        <end position="484"/>
    </location>
</feature>
<dbReference type="InterPro" id="IPR035914">
    <property type="entry name" value="Sperma_CUB_dom_sf"/>
</dbReference>
<feature type="region of interest" description="Disordered" evidence="5">
    <location>
        <begin position="557"/>
        <end position="576"/>
    </location>
</feature>
<evidence type="ECO:0000313" key="8">
    <source>
        <dbReference type="EMBL" id="KRY36690.1"/>
    </source>
</evidence>
<name>A0A0V1BIJ0_TRISP</name>
<dbReference type="InterPro" id="IPR002172">
    <property type="entry name" value="LDrepeatLR_classA_rpt"/>
</dbReference>
<dbReference type="STRING" id="6334.A0A0V1BIJ0"/>
<comment type="caution">
    <text evidence="3">Lacks conserved residue(s) required for the propagation of feature annotation.</text>
</comment>
<dbReference type="CDD" id="cd00041">
    <property type="entry name" value="CUB"/>
    <property type="match status" value="1"/>
</dbReference>
<dbReference type="SUPFAM" id="SSF49854">
    <property type="entry name" value="Spermadhesin, CUB domain"/>
    <property type="match status" value="2"/>
</dbReference>
<dbReference type="Pfam" id="PF00057">
    <property type="entry name" value="Ldl_recept_a"/>
    <property type="match status" value="1"/>
</dbReference>
<feature type="disulfide bond" evidence="4">
    <location>
        <begin position="479"/>
        <end position="497"/>
    </location>
</feature>
<dbReference type="PROSITE" id="PS50068">
    <property type="entry name" value="LDLRA_2"/>
    <property type="match status" value="1"/>
</dbReference>
<dbReference type="AlphaFoldDB" id="A0A0V1BIJ0"/>
<evidence type="ECO:0000256" key="5">
    <source>
        <dbReference type="SAM" id="MobiDB-lite"/>
    </source>
</evidence>
<dbReference type="EMBL" id="JYDH01000040">
    <property type="protein sequence ID" value="KRY36690.1"/>
    <property type="molecule type" value="Genomic_DNA"/>
</dbReference>
<dbReference type="SMART" id="SM00042">
    <property type="entry name" value="CUB"/>
    <property type="match status" value="1"/>
</dbReference>
<dbReference type="InterPro" id="IPR000859">
    <property type="entry name" value="CUB_dom"/>
</dbReference>
<proteinExistence type="predicted"/>
<keyword evidence="6" id="KW-1133">Transmembrane helix</keyword>
<keyword evidence="2 4" id="KW-1015">Disulfide bond</keyword>
<evidence type="ECO:0000256" key="6">
    <source>
        <dbReference type="SAM" id="Phobius"/>
    </source>
</evidence>
<evidence type="ECO:0000256" key="3">
    <source>
        <dbReference type="PROSITE-ProRule" id="PRU00059"/>
    </source>
</evidence>
<dbReference type="Gene3D" id="4.10.400.10">
    <property type="entry name" value="Low-density Lipoprotein Receptor"/>
    <property type="match status" value="1"/>
</dbReference>
<evidence type="ECO:0000256" key="1">
    <source>
        <dbReference type="ARBA" id="ARBA00022737"/>
    </source>
</evidence>
<evidence type="ECO:0000256" key="4">
    <source>
        <dbReference type="PROSITE-ProRule" id="PRU00124"/>
    </source>
</evidence>
<evidence type="ECO:0000259" key="7">
    <source>
        <dbReference type="PROSITE" id="PS01180"/>
    </source>
</evidence>
<feature type="region of interest" description="Disordered" evidence="5">
    <location>
        <begin position="714"/>
        <end position="745"/>
    </location>
</feature>
<dbReference type="InterPro" id="IPR036055">
    <property type="entry name" value="LDL_receptor-like_sf"/>
</dbReference>
<dbReference type="SUPFAM" id="SSF57424">
    <property type="entry name" value="LDL receptor-like module"/>
    <property type="match status" value="1"/>
</dbReference>
<protein>
    <submittedName>
        <fullName evidence="8">Neuropilin and tolloid-like protein 2</fullName>
    </submittedName>
</protein>
<dbReference type="OrthoDB" id="9971251at2759"/>